<protein>
    <submittedName>
        <fullName evidence="1">Uncharacterized protein</fullName>
    </submittedName>
</protein>
<evidence type="ECO:0000313" key="2">
    <source>
        <dbReference type="Proteomes" id="UP000828390"/>
    </source>
</evidence>
<dbReference type="EMBL" id="JAIWYP010000007">
    <property type="protein sequence ID" value="KAH3800206.1"/>
    <property type="molecule type" value="Genomic_DNA"/>
</dbReference>
<name>A0A9D4FLH8_DREPO</name>
<reference evidence="1" key="1">
    <citation type="journal article" date="2019" name="bioRxiv">
        <title>The Genome of the Zebra Mussel, Dreissena polymorpha: A Resource for Invasive Species Research.</title>
        <authorList>
            <person name="McCartney M.A."/>
            <person name="Auch B."/>
            <person name="Kono T."/>
            <person name="Mallez S."/>
            <person name="Zhang Y."/>
            <person name="Obille A."/>
            <person name="Becker A."/>
            <person name="Abrahante J.E."/>
            <person name="Garbe J."/>
            <person name="Badalamenti J.P."/>
            <person name="Herman A."/>
            <person name="Mangelson H."/>
            <person name="Liachko I."/>
            <person name="Sullivan S."/>
            <person name="Sone E.D."/>
            <person name="Koren S."/>
            <person name="Silverstein K.A.T."/>
            <person name="Beckman K.B."/>
            <person name="Gohl D.M."/>
        </authorList>
    </citation>
    <scope>NUCLEOTIDE SEQUENCE</scope>
    <source>
        <strain evidence="1">Duluth1</strain>
        <tissue evidence="1">Whole animal</tissue>
    </source>
</reference>
<accession>A0A9D4FLH8</accession>
<reference evidence="1" key="2">
    <citation type="submission" date="2020-11" db="EMBL/GenBank/DDBJ databases">
        <authorList>
            <person name="McCartney M.A."/>
            <person name="Auch B."/>
            <person name="Kono T."/>
            <person name="Mallez S."/>
            <person name="Becker A."/>
            <person name="Gohl D.M."/>
            <person name="Silverstein K.A.T."/>
            <person name="Koren S."/>
            <person name="Bechman K.B."/>
            <person name="Herman A."/>
            <person name="Abrahante J.E."/>
            <person name="Garbe J."/>
        </authorList>
    </citation>
    <scope>NUCLEOTIDE SEQUENCE</scope>
    <source>
        <strain evidence="1">Duluth1</strain>
        <tissue evidence="1">Whole animal</tissue>
    </source>
</reference>
<organism evidence="1 2">
    <name type="scientific">Dreissena polymorpha</name>
    <name type="common">Zebra mussel</name>
    <name type="synonym">Mytilus polymorpha</name>
    <dbReference type="NCBI Taxonomy" id="45954"/>
    <lineage>
        <taxon>Eukaryota</taxon>
        <taxon>Metazoa</taxon>
        <taxon>Spiralia</taxon>
        <taxon>Lophotrochozoa</taxon>
        <taxon>Mollusca</taxon>
        <taxon>Bivalvia</taxon>
        <taxon>Autobranchia</taxon>
        <taxon>Heteroconchia</taxon>
        <taxon>Euheterodonta</taxon>
        <taxon>Imparidentia</taxon>
        <taxon>Neoheterodontei</taxon>
        <taxon>Myida</taxon>
        <taxon>Dreissenoidea</taxon>
        <taxon>Dreissenidae</taxon>
        <taxon>Dreissena</taxon>
    </lineage>
</organism>
<evidence type="ECO:0000313" key="1">
    <source>
        <dbReference type="EMBL" id="KAH3800206.1"/>
    </source>
</evidence>
<gene>
    <name evidence="1" type="ORF">DPMN_153836</name>
</gene>
<dbReference type="Proteomes" id="UP000828390">
    <property type="component" value="Unassembled WGS sequence"/>
</dbReference>
<proteinExistence type="predicted"/>
<sequence>MWEYPVNSPWRWFMVHNLDQMLDNENKLISSSIILKCSSDRVLYPRRDGYRDDNVLVCCRGAEGFLTTGTKGSHATSQEVTPT</sequence>
<keyword evidence="2" id="KW-1185">Reference proteome</keyword>
<comment type="caution">
    <text evidence="1">The sequence shown here is derived from an EMBL/GenBank/DDBJ whole genome shotgun (WGS) entry which is preliminary data.</text>
</comment>
<dbReference type="AlphaFoldDB" id="A0A9D4FLH8"/>